<dbReference type="AlphaFoldDB" id="A0A485L5J5"/>
<proteinExistence type="predicted"/>
<dbReference type="EMBL" id="CAADRA010005805">
    <property type="protein sequence ID" value="VFT92812.1"/>
    <property type="molecule type" value="Genomic_DNA"/>
</dbReference>
<protein>
    <submittedName>
        <fullName evidence="3">Aste57867_16027 protein</fullName>
    </submittedName>
</protein>
<feature type="compositionally biased region" description="Acidic residues" evidence="1">
    <location>
        <begin position="84"/>
        <end position="109"/>
    </location>
</feature>
<evidence type="ECO:0000313" key="2">
    <source>
        <dbReference type="EMBL" id="KAF0692981.1"/>
    </source>
</evidence>
<evidence type="ECO:0000313" key="3">
    <source>
        <dbReference type="EMBL" id="VFT92812.1"/>
    </source>
</evidence>
<feature type="region of interest" description="Disordered" evidence="1">
    <location>
        <begin position="26"/>
        <end position="129"/>
    </location>
</feature>
<gene>
    <name evidence="3" type="primary">Aste57867_16027</name>
    <name evidence="2" type="ORF">As57867_015971</name>
    <name evidence="3" type="ORF">ASTE57867_16027</name>
</gene>
<feature type="compositionally biased region" description="Acidic residues" evidence="1">
    <location>
        <begin position="46"/>
        <end position="59"/>
    </location>
</feature>
<evidence type="ECO:0000313" key="4">
    <source>
        <dbReference type="Proteomes" id="UP000332933"/>
    </source>
</evidence>
<dbReference type="Proteomes" id="UP000332933">
    <property type="component" value="Unassembled WGS sequence"/>
</dbReference>
<dbReference type="Pfam" id="PF06910">
    <property type="entry name" value="MEA1"/>
    <property type="match status" value="1"/>
</dbReference>
<reference evidence="3 4" key="1">
    <citation type="submission" date="2019-03" db="EMBL/GenBank/DDBJ databases">
        <authorList>
            <person name="Gaulin E."/>
            <person name="Dumas B."/>
        </authorList>
    </citation>
    <scope>NUCLEOTIDE SEQUENCE [LARGE SCALE GENOMIC DNA]</scope>
    <source>
        <strain evidence="3">CBS 568.67</strain>
    </source>
</reference>
<organism evidence="3 4">
    <name type="scientific">Aphanomyces stellatus</name>
    <dbReference type="NCBI Taxonomy" id="120398"/>
    <lineage>
        <taxon>Eukaryota</taxon>
        <taxon>Sar</taxon>
        <taxon>Stramenopiles</taxon>
        <taxon>Oomycota</taxon>
        <taxon>Saprolegniomycetes</taxon>
        <taxon>Saprolegniales</taxon>
        <taxon>Verrucalvaceae</taxon>
        <taxon>Aphanomyces</taxon>
    </lineage>
</organism>
<reference evidence="2" key="2">
    <citation type="submission" date="2019-06" db="EMBL/GenBank/DDBJ databases">
        <title>Genomics analysis of Aphanomyces spp. identifies a new class of oomycete effector associated with host adaptation.</title>
        <authorList>
            <person name="Gaulin E."/>
        </authorList>
    </citation>
    <scope>NUCLEOTIDE SEQUENCE</scope>
    <source>
        <strain evidence="2">CBS 578.67</strain>
    </source>
</reference>
<dbReference type="EMBL" id="VJMH01005784">
    <property type="protein sequence ID" value="KAF0692981.1"/>
    <property type="molecule type" value="Genomic_DNA"/>
</dbReference>
<dbReference type="OrthoDB" id="71131at2759"/>
<name>A0A485L5J5_9STRA</name>
<evidence type="ECO:0000256" key="1">
    <source>
        <dbReference type="SAM" id="MobiDB-lite"/>
    </source>
</evidence>
<sequence>MTSSAASGCPALDALEREYEAVLRQKPITPIELDVAPTTRQKPAPDADDMSEGGQEYDDLQSICSYAATCNDDDLEQRDRLNEDSDDENQGYEYEPLQENEWEDDDDAADDVKPVKEASSAAKKSIKMTDNDKEAIKRAMEQISLPAPTWGGKLTDAQLVELVTEATHASTISVDEPVEP</sequence>
<keyword evidence="4" id="KW-1185">Reference proteome</keyword>
<accession>A0A485L5J5</accession>